<dbReference type="GO" id="GO:0034080">
    <property type="term" value="P:CENP-A containing chromatin assembly"/>
    <property type="evidence" value="ECO:0007669"/>
    <property type="project" value="TreeGrafter"/>
</dbReference>
<dbReference type="PANTHER" id="PTHR15081">
    <property type="entry name" value="NUCLEAR AUTOANTIGENIC SPERM PROTEIN NASP -RELATED"/>
    <property type="match status" value="1"/>
</dbReference>
<dbReference type="GO" id="GO:0006335">
    <property type="term" value="P:DNA replication-dependent chromatin assembly"/>
    <property type="evidence" value="ECO:0007669"/>
    <property type="project" value="TreeGrafter"/>
</dbReference>
<organism evidence="6 7">
    <name type="scientific">Cordyceps confragosa</name>
    <name type="common">Lecanicillium lecanii</name>
    <dbReference type="NCBI Taxonomy" id="2714763"/>
    <lineage>
        <taxon>Eukaryota</taxon>
        <taxon>Fungi</taxon>
        <taxon>Dikarya</taxon>
        <taxon>Ascomycota</taxon>
        <taxon>Pezizomycotina</taxon>
        <taxon>Sordariomycetes</taxon>
        <taxon>Hypocreomycetidae</taxon>
        <taxon>Hypocreales</taxon>
        <taxon>Cordycipitaceae</taxon>
        <taxon>Akanthomyces</taxon>
    </lineage>
</organism>
<gene>
    <name evidence="6" type="ORF">LLEC1_02569</name>
</gene>
<feature type="region of interest" description="Disordered" evidence="4">
    <location>
        <begin position="31"/>
        <end position="57"/>
    </location>
</feature>
<proteinExistence type="predicted"/>
<feature type="compositionally biased region" description="Low complexity" evidence="4">
    <location>
        <begin position="141"/>
        <end position="166"/>
    </location>
</feature>
<keyword evidence="7" id="KW-1185">Reference proteome</keyword>
<feature type="coiled-coil region" evidence="3">
    <location>
        <begin position="366"/>
        <end position="393"/>
    </location>
</feature>
<comment type="caution">
    <text evidence="6">The sequence shown here is derived from an EMBL/GenBank/DDBJ whole genome shotgun (WGS) entry which is preliminary data.</text>
</comment>
<feature type="compositionally biased region" description="Low complexity" evidence="4">
    <location>
        <begin position="451"/>
        <end position="465"/>
    </location>
</feature>
<feature type="compositionally biased region" description="Acidic residues" evidence="4">
    <location>
        <begin position="184"/>
        <end position="206"/>
    </location>
</feature>
<feature type="region of interest" description="Disordered" evidence="4">
    <location>
        <begin position="429"/>
        <end position="490"/>
    </location>
</feature>
<feature type="compositionally biased region" description="Basic and acidic residues" evidence="4">
    <location>
        <begin position="232"/>
        <end position="256"/>
    </location>
</feature>
<evidence type="ECO:0000313" key="7">
    <source>
        <dbReference type="Proteomes" id="UP000243081"/>
    </source>
</evidence>
<dbReference type="Pfam" id="PF10516">
    <property type="entry name" value="SHNi-TPR"/>
    <property type="match status" value="1"/>
</dbReference>
<dbReference type="Gene3D" id="1.25.40.10">
    <property type="entry name" value="Tetratricopeptide repeat domain"/>
    <property type="match status" value="1"/>
</dbReference>
<protein>
    <recommendedName>
        <fullName evidence="5">Tetratricopeptide SHNi-TPR domain-containing protein</fullName>
    </recommendedName>
</protein>
<evidence type="ECO:0000256" key="4">
    <source>
        <dbReference type="SAM" id="MobiDB-lite"/>
    </source>
</evidence>
<dbReference type="Proteomes" id="UP000243081">
    <property type="component" value="Unassembled WGS sequence"/>
</dbReference>
<reference evidence="6 7" key="1">
    <citation type="submission" date="2016-03" db="EMBL/GenBank/DDBJ databases">
        <title>Fine-scale spatial genetic structure of a fungal parasite of coffee scale insects.</title>
        <authorList>
            <person name="Jackson D."/>
            <person name="Zemenick K.A."/>
            <person name="Malloure B."/>
            <person name="Quandt C.A."/>
            <person name="James T.Y."/>
        </authorList>
    </citation>
    <scope>NUCLEOTIDE SEQUENCE [LARGE SCALE GENOMIC DNA]</scope>
    <source>
        <strain evidence="6 7">UM487</strain>
    </source>
</reference>
<evidence type="ECO:0000259" key="5">
    <source>
        <dbReference type="Pfam" id="PF10516"/>
    </source>
</evidence>
<dbReference type="InterPro" id="IPR051730">
    <property type="entry name" value="NASP-like"/>
</dbReference>
<evidence type="ECO:0000313" key="6">
    <source>
        <dbReference type="EMBL" id="OAQ99085.1"/>
    </source>
</evidence>
<feature type="domain" description="Tetratricopeptide SHNi-TPR" evidence="5">
    <location>
        <begin position="255"/>
        <end position="292"/>
    </location>
</feature>
<feature type="region of interest" description="Disordered" evidence="4">
    <location>
        <begin position="125"/>
        <end position="207"/>
    </location>
</feature>
<feature type="region of interest" description="Disordered" evidence="4">
    <location>
        <begin position="229"/>
        <end position="256"/>
    </location>
</feature>
<evidence type="ECO:0000256" key="1">
    <source>
        <dbReference type="ARBA" id="ARBA00022737"/>
    </source>
</evidence>
<dbReference type="EMBL" id="LUKN01002431">
    <property type="protein sequence ID" value="OAQ99085.1"/>
    <property type="molecule type" value="Genomic_DNA"/>
</dbReference>
<sequence>MPDVTEQIRPNEELSAPTEGVVVTEAAGLEVPAADAPAADAPTTEQIEAVEEDDKSKKVTLADLSAKGSALYAHKNYEEAAEVFSRASNLQAELNGELAPENAEVLFHYGRSLFRVGQSKSDVLGGQAAGESKMSKANGGAAPKLSSSKLPSLEESATEAPASASEKTAEEAKKPLFQFTGDENLVDSDDSDEEGGEEAEEEEDDLATAFEILDLARVCYMKQLSQLNEAAADEKGKDSSEELSSAERHVKERLADTHDTLAEISLENERYPNAIEDGRVSLSYKLELYPEESEVIAEAHYKLSLALEFASITSSGDEGGNAKREEIDQDLRDEAVKEMDMAIKSFRLKLQAKEVEIATSASPSDNELLRKDVIEMKEVISDMEQRLVDLRKNPIDPQELLGAPEANVLGGLFGAVLGETPEQTQARVAEATKGAVDLSSMVRKKTKPEAESTAATTAAPAESSTNGKRKAEDEPVEAGGESPKKARVEE</sequence>
<keyword evidence="2" id="KW-0802">TPR repeat</keyword>
<dbReference type="AlphaFoldDB" id="A0A179I8U4"/>
<dbReference type="OMA" id="IAECHYK"/>
<dbReference type="GO" id="GO:0042393">
    <property type="term" value="F:histone binding"/>
    <property type="evidence" value="ECO:0007669"/>
    <property type="project" value="TreeGrafter"/>
</dbReference>
<evidence type="ECO:0000256" key="2">
    <source>
        <dbReference type="ARBA" id="ARBA00022803"/>
    </source>
</evidence>
<dbReference type="SUPFAM" id="SSF48452">
    <property type="entry name" value="TPR-like"/>
    <property type="match status" value="1"/>
</dbReference>
<dbReference type="InterPro" id="IPR011990">
    <property type="entry name" value="TPR-like_helical_dom_sf"/>
</dbReference>
<dbReference type="PANTHER" id="PTHR15081:SF1">
    <property type="entry name" value="NUCLEAR AUTOANTIGENIC SPERM PROTEIN"/>
    <property type="match status" value="1"/>
</dbReference>
<feature type="compositionally biased region" description="Low complexity" evidence="4">
    <location>
        <begin position="32"/>
        <end position="42"/>
    </location>
</feature>
<dbReference type="OrthoDB" id="5587616at2759"/>
<dbReference type="GO" id="GO:0005654">
    <property type="term" value="C:nucleoplasm"/>
    <property type="evidence" value="ECO:0007669"/>
    <property type="project" value="TreeGrafter"/>
</dbReference>
<keyword evidence="1" id="KW-0677">Repeat</keyword>
<evidence type="ECO:0000256" key="3">
    <source>
        <dbReference type="SAM" id="Coils"/>
    </source>
</evidence>
<name>A0A179I8U4_CORDF</name>
<keyword evidence="3" id="KW-0175">Coiled coil</keyword>
<dbReference type="InterPro" id="IPR019544">
    <property type="entry name" value="Tetratricopeptide_SHNi-TPR_dom"/>
</dbReference>
<accession>A0A179I8U4</accession>